<dbReference type="NCBIfam" id="TIGR02521">
    <property type="entry name" value="type_IV_pilW"/>
    <property type="match status" value="1"/>
</dbReference>
<organism evidence="1">
    <name type="scientific">hydrothermal vent metagenome</name>
    <dbReference type="NCBI Taxonomy" id="652676"/>
    <lineage>
        <taxon>unclassified sequences</taxon>
        <taxon>metagenomes</taxon>
        <taxon>ecological metagenomes</taxon>
    </lineage>
</organism>
<dbReference type="InterPro" id="IPR019734">
    <property type="entry name" value="TPR_rpt"/>
</dbReference>
<protein>
    <submittedName>
        <fullName evidence="1">Uncharacterized protein</fullName>
    </submittedName>
</protein>
<reference evidence="1" key="1">
    <citation type="submission" date="2018-06" db="EMBL/GenBank/DDBJ databases">
        <authorList>
            <person name="Zhirakovskaya E."/>
        </authorList>
    </citation>
    <scope>NUCLEOTIDE SEQUENCE</scope>
</reference>
<dbReference type="InterPro" id="IPR013360">
    <property type="entry name" value="Pilus_4_PilW"/>
</dbReference>
<dbReference type="InterPro" id="IPR011990">
    <property type="entry name" value="TPR-like_helical_dom_sf"/>
</dbReference>
<dbReference type="PANTHER" id="PTHR44809:SF1">
    <property type="entry name" value="PROTEIN O-MANNOSYL-TRANSFERASE TMTC1"/>
    <property type="match status" value="1"/>
</dbReference>
<dbReference type="PANTHER" id="PTHR44809">
    <property type="match status" value="1"/>
</dbReference>
<dbReference type="InterPro" id="IPR052943">
    <property type="entry name" value="TMTC_O-mannosyl-trnsfr"/>
</dbReference>
<dbReference type="SMART" id="SM00028">
    <property type="entry name" value="TPR"/>
    <property type="match status" value="3"/>
</dbReference>
<gene>
    <name evidence="1" type="ORF">MNBD_GAMMA01-381</name>
</gene>
<name>A0A3B0VYY6_9ZZZZ</name>
<dbReference type="EMBL" id="UOEW01000346">
    <property type="protein sequence ID" value="VAW42159.1"/>
    <property type="molecule type" value="Genomic_DNA"/>
</dbReference>
<evidence type="ECO:0000313" key="1">
    <source>
        <dbReference type="EMBL" id="VAW42159.1"/>
    </source>
</evidence>
<sequence>MSYKNLLILLICLSLLNACATNSNNKNRQNNIRTEQVAQVSTDSAEMKNVELGVGYLKRGREDDLDIALEKFKKAVGYNPKFALAHSMLANVYDKKGLFDSAKKHYKLSIKYNNGSPDIINNYANFLCQRGSYDLAIKKYLQVINNPQYKTPASAYENAGICSYKDNKISQAEGYFRQALALNNKQANSLYYLMLINKNREHYMQALAFLQRLEQVVQPSSEILAAGYQIEKELGNIELANKYLTTLQTKFPNSESLENIK</sequence>
<accession>A0A3B0VYY6</accession>
<dbReference type="SUPFAM" id="SSF48452">
    <property type="entry name" value="TPR-like"/>
    <property type="match status" value="1"/>
</dbReference>
<dbReference type="PROSITE" id="PS50005">
    <property type="entry name" value="TPR"/>
    <property type="match status" value="1"/>
</dbReference>
<dbReference type="AlphaFoldDB" id="A0A3B0VYY6"/>
<dbReference type="Gene3D" id="1.25.40.10">
    <property type="entry name" value="Tetratricopeptide repeat domain"/>
    <property type="match status" value="1"/>
</dbReference>
<proteinExistence type="predicted"/>